<dbReference type="CDD" id="cd12797">
    <property type="entry name" value="M23_peptidase"/>
    <property type="match status" value="1"/>
</dbReference>
<protein>
    <recommendedName>
        <fullName evidence="2">M23ase beta-sheet core domain-containing protein</fullName>
    </recommendedName>
</protein>
<dbReference type="PANTHER" id="PTHR21666">
    <property type="entry name" value="PEPTIDASE-RELATED"/>
    <property type="match status" value="1"/>
</dbReference>
<dbReference type="InterPro" id="IPR011055">
    <property type="entry name" value="Dup_hybrid_motif"/>
</dbReference>
<dbReference type="AlphaFoldDB" id="A0A233SJ90"/>
<comment type="caution">
    <text evidence="3">The sequence shown here is derived from an EMBL/GenBank/DDBJ whole genome shotgun (WGS) entry which is preliminary data.</text>
</comment>
<organism evidence="3 4">
    <name type="scientific">Streptomyces diastatochromogenes</name>
    <dbReference type="NCBI Taxonomy" id="42236"/>
    <lineage>
        <taxon>Bacteria</taxon>
        <taxon>Bacillati</taxon>
        <taxon>Actinomycetota</taxon>
        <taxon>Actinomycetes</taxon>
        <taxon>Kitasatosporales</taxon>
        <taxon>Streptomycetaceae</taxon>
        <taxon>Streptomyces</taxon>
    </lineage>
</organism>
<evidence type="ECO:0000259" key="2">
    <source>
        <dbReference type="Pfam" id="PF01551"/>
    </source>
</evidence>
<keyword evidence="4" id="KW-1185">Reference proteome</keyword>
<keyword evidence="1" id="KW-0812">Transmembrane</keyword>
<dbReference type="Gene3D" id="2.70.70.10">
    <property type="entry name" value="Glucose Permease (Domain IIA)"/>
    <property type="match status" value="1"/>
</dbReference>
<dbReference type="GO" id="GO:0004222">
    <property type="term" value="F:metalloendopeptidase activity"/>
    <property type="evidence" value="ECO:0007669"/>
    <property type="project" value="TreeGrafter"/>
</dbReference>
<dbReference type="PANTHER" id="PTHR21666:SF270">
    <property type="entry name" value="MUREIN HYDROLASE ACTIVATOR ENVC"/>
    <property type="match status" value="1"/>
</dbReference>
<dbReference type="InterPro" id="IPR050570">
    <property type="entry name" value="Cell_wall_metabolism_enzyme"/>
</dbReference>
<evidence type="ECO:0000313" key="3">
    <source>
        <dbReference type="EMBL" id="OXY95695.1"/>
    </source>
</evidence>
<dbReference type="EMBL" id="MCGQ01000013">
    <property type="protein sequence ID" value="OXY95695.1"/>
    <property type="molecule type" value="Genomic_DNA"/>
</dbReference>
<feature type="transmembrane region" description="Helical" evidence="1">
    <location>
        <begin position="145"/>
        <end position="163"/>
    </location>
</feature>
<accession>A0A233SJ90</accession>
<keyword evidence="1" id="KW-0472">Membrane</keyword>
<evidence type="ECO:0000256" key="1">
    <source>
        <dbReference type="SAM" id="Phobius"/>
    </source>
</evidence>
<dbReference type="InterPro" id="IPR016047">
    <property type="entry name" value="M23ase_b-sheet_dom"/>
</dbReference>
<dbReference type="Pfam" id="PF01551">
    <property type="entry name" value="Peptidase_M23"/>
    <property type="match status" value="1"/>
</dbReference>
<feature type="transmembrane region" description="Helical" evidence="1">
    <location>
        <begin position="197"/>
        <end position="219"/>
    </location>
</feature>
<gene>
    <name evidence="3" type="ORF">BEK98_16285</name>
</gene>
<feature type="domain" description="M23ase beta-sheet core" evidence="2">
    <location>
        <begin position="285"/>
        <end position="379"/>
    </location>
</feature>
<dbReference type="Proteomes" id="UP000215483">
    <property type="component" value="Unassembled WGS sequence"/>
</dbReference>
<dbReference type="SUPFAM" id="SSF51261">
    <property type="entry name" value="Duplicated hybrid motif"/>
    <property type="match status" value="1"/>
</dbReference>
<proteinExistence type="predicted"/>
<reference evidence="3 4" key="1">
    <citation type="submission" date="2016-07" db="EMBL/GenBank/DDBJ databases">
        <title>Draft genome of Streptomyces diastatochromogenes.</title>
        <authorList>
            <person name="Podduturi R."/>
            <person name="Lukassen M.B."/>
            <person name="Clausen N."/>
            <person name="Nielsen J.L."/>
            <person name="Jorgensen N.O."/>
        </authorList>
    </citation>
    <scope>NUCLEOTIDE SEQUENCE [LARGE SCALE GENOMIC DNA]</scope>
    <source>
        <strain evidence="3 4">DSM 40608</strain>
    </source>
</reference>
<dbReference type="RefSeq" id="WP_107428277.1">
    <property type="nucleotide sequence ID" value="NZ_MCGQ01000013.1"/>
</dbReference>
<feature type="transmembrane region" description="Helical" evidence="1">
    <location>
        <begin position="119"/>
        <end position="139"/>
    </location>
</feature>
<name>A0A233SJ90_STRDA</name>
<sequence>MHDPTPEAAPPSSSAQPPEAATLTRFLAADPVGRARLAPAVAEAVGADRMEEIVEATLARTGTPVTVTDSPDGLIVTGPQGSVRAWARQTPDGQEITGLLLEGAPYAPPARRSPLPAPVVWLTYVLVLALWNVFTLWTAADRTSWCAGAATLAAFFVFAEGYGAPAQHARVRRRTAEAAAITALASAYRLPTLPTGHFSAALGTALALLAGAVCLLAAARLHHWRTPVSQPLLFPLEGTWYVIQGGGRPLNHHVRVPEQRAALDLVGLGPHGSRTRPDRDLTAYAAYGRPVRSPCHGRVISAATTIPDQRPGEIRYQPLYGNHVFLDTGREIVKLAHLRPGSVTVKPGDVVEPGELLGEVGNSGNSTEPHLHLHAERDGLGLDLRFTDVRGRLYRGRRIRV</sequence>
<evidence type="ECO:0000313" key="4">
    <source>
        <dbReference type="Proteomes" id="UP000215483"/>
    </source>
</evidence>
<keyword evidence="1" id="KW-1133">Transmembrane helix</keyword>